<dbReference type="PANTHER" id="PTHR21666:SF288">
    <property type="entry name" value="CELL DIVISION PROTEIN YTFB"/>
    <property type="match status" value="1"/>
</dbReference>
<gene>
    <name evidence="9" type="ORF">FHT01_000877</name>
</gene>
<proteinExistence type="predicted"/>
<sequence>MRAVRILVLAGAATLLLTAQADPSAADRARLAEARRAQAAALQRARALEAGAERARDAAARARVTQAAVAARVTAAQAETAAAEASVALIERRLAFERSRLAERQAPTLRLVAALQALARRPAIAAIAQPGSTADLVHVRAALASVVPVVAARSAELRRAVERADRLRIEASGAARALADGRAALERERIALVRAESESRLRSVALERTALVESDRALALGEDARDIVDQMELAGIAADTRASLERLDGPLPRPGARGVEVQGEAPYRLPVAGQLVTGLGEVSDNGVRARGLTVATWPGAIVVAPAAGRVVFARAFRSYGGVVILAHGDGWSSLVSGLERASVERGDRVAAGDPIGRAPAGAAPRITTELRRRGVPIDLVALLR</sequence>
<evidence type="ECO:0000256" key="3">
    <source>
        <dbReference type="ARBA" id="ARBA00022723"/>
    </source>
</evidence>
<keyword evidence="4" id="KW-0378">Hydrolase</keyword>
<evidence type="ECO:0000256" key="1">
    <source>
        <dbReference type="ARBA" id="ARBA00001947"/>
    </source>
</evidence>
<protein>
    <submittedName>
        <fullName evidence="9">Septal ring factor EnvC (AmiA/AmiB activator)</fullName>
    </submittedName>
</protein>
<dbReference type="Gene3D" id="2.70.70.10">
    <property type="entry name" value="Glucose Permease (Domain IIA)"/>
    <property type="match status" value="1"/>
</dbReference>
<evidence type="ECO:0000259" key="8">
    <source>
        <dbReference type="Pfam" id="PF01551"/>
    </source>
</evidence>
<dbReference type="Pfam" id="PF01551">
    <property type="entry name" value="Peptidase_M23"/>
    <property type="match status" value="1"/>
</dbReference>
<evidence type="ECO:0000256" key="5">
    <source>
        <dbReference type="ARBA" id="ARBA00022833"/>
    </source>
</evidence>
<keyword evidence="3" id="KW-0479">Metal-binding</keyword>
<feature type="signal peptide" evidence="7">
    <location>
        <begin position="1"/>
        <end position="21"/>
    </location>
</feature>
<evidence type="ECO:0000256" key="4">
    <source>
        <dbReference type="ARBA" id="ARBA00022801"/>
    </source>
</evidence>
<feature type="domain" description="M23ase beta-sheet core" evidence="8">
    <location>
        <begin position="290"/>
        <end position="378"/>
    </location>
</feature>
<feature type="chain" id="PRO_5045381940" evidence="7">
    <location>
        <begin position="22"/>
        <end position="384"/>
    </location>
</feature>
<dbReference type="InterPro" id="IPR016047">
    <property type="entry name" value="M23ase_b-sheet_dom"/>
</dbReference>
<dbReference type="InterPro" id="IPR011055">
    <property type="entry name" value="Dup_hybrid_motif"/>
</dbReference>
<dbReference type="RefSeq" id="WP_140230770.1">
    <property type="nucleotide sequence ID" value="NZ_BAAAEV010000001.1"/>
</dbReference>
<dbReference type="SUPFAM" id="SSF51261">
    <property type="entry name" value="Duplicated hybrid motif"/>
    <property type="match status" value="1"/>
</dbReference>
<dbReference type="CDD" id="cd12797">
    <property type="entry name" value="M23_peptidase"/>
    <property type="match status" value="1"/>
</dbReference>
<accession>A0ABX0TZR4</accession>
<comment type="caution">
    <text evidence="9">The sequence shown here is derived from an EMBL/GenBank/DDBJ whole genome shotgun (WGS) entry which is preliminary data.</text>
</comment>
<reference evidence="9 10" key="1">
    <citation type="submission" date="2020-03" db="EMBL/GenBank/DDBJ databases">
        <title>Genomic Encyclopedia of Type Strains, Phase IV (KMG-IV): sequencing the most valuable type-strain genomes for metagenomic binning, comparative biology and taxonomic classification.</title>
        <authorList>
            <person name="Goeker M."/>
        </authorList>
    </citation>
    <scope>NUCLEOTIDE SEQUENCE [LARGE SCALE GENOMIC DNA]</scope>
    <source>
        <strain evidence="9 10">DSM 22753</strain>
    </source>
</reference>
<keyword evidence="10" id="KW-1185">Reference proteome</keyword>
<evidence type="ECO:0000256" key="7">
    <source>
        <dbReference type="SAM" id="SignalP"/>
    </source>
</evidence>
<dbReference type="Proteomes" id="UP000788153">
    <property type="component" value="Unassembled WGS sequence"/>
</dbReference>
<keyword evidence="7" id="KW-0732">Signal</keyword>
<evidence type="ECO:0000313" key="10">
    <source>
        <dbReference type="Proteomes" id="UP000788153"/>
    </source>
</evidence>
<dbReference type="PANTHER" id="PTHR21666">
    <property type="entry name" value="PEPTIDASE-RELATED"/>
    <property type="match status" value="1"/>
</dbReference>
<dbReference type="InterPro" id="IPR050570">
    <property type="entry name" value="Cell_wall_metabolism_enzyme"/>
</dbReference>
<evidence type="ECO:0000313" key="9">
    <source>
        <dbReference type="EMBL" id="NIJ23335.1"/>
    </source>
</evidence>
<keyword evidence="6" id="KW-0482">Metalloprotease</keyword>
<dbReference type="EMBL" id="JAASQP010000001">
    <property type="protein sequence ID" value="NIJ23335.1"/>
    <property type="molecule type" value="Genomic_DNA"/>
</dbReference>
<comment type="cofactor">
    <cofactor evidence="1">
        <name>Zn(2+)</name>
        <dbReference type="ChEBI" id="CHEBI:29105"/>
    </cofactor>
</comment>
<name>A0ABX0TZR4_9SPHN</name>
<keyword evidence="2" id="KW-0645">Protease</keyword>
<evidence type="ECO:0000256" key="2">
    <source>
        <dbReference type="ARBA" id="ARBA00022670"/>
    </source>
</evidence>
<organism evidence="9 10">
    <name type="scientific">Sphingomonas japonica</name>
    <dbReference type="NCBI Taxonomy" id="511662"/>
    <lineage>
        <taxon>Bacteria</taxon>
        <taxon>Pseudomonadati</taxon>
        <taxon>Pseudomonadota</taxon>
        <taxon>Alphaproteobacteria</taxon>
        <taxon>Sphingomonadales</taxon>
        <taxon>Sphingomonadaceae</taxon>
        <taxon>Sphingomonas</taxon>
    </lineage>
</organism>
<evidence type="ECO:0000256" key="6">
    <source>
        <dbReference type="ARBA" id="ARBA00023049"/>
    </source>
</evidence>
<keyword evidence="5" id="KW-0862">Zinc</keyword>